<dbReference type="EMBL" id="KN726372">
    <property type="protein sequence ID" value="KIH68465.1"/>
    <property type="molecule type" value="Genomic_DNA"/>
</dbReference>
<sequence length="93" mass="10638">MNYPPTVLTVFNDGPRLEASTCRIRRTTQRNVPPRHLTNCISPPATIAVMRKIFAQFENPHTLVTDKGTLFRSTLFLRTPQFHPQSNIPTSYI</sequence>
<organism evidence="1 2">
    <name type="scientific">Ancylostoma duodenale</name>
    <dbReference type="NCBI Taxonomy" id="51022"/>
    <lineage>
        <taxon>Eukaryota</taxon>
        <taxon>Metazoa</taxon>
        <taxon>Ecdysozoa</taxon>
        <taxon>Nematoda</taxon>
        <taxon>Chromadorea</taxon>
        <taxon>Rhabditida</taxon>
        <taxon>Rhabditina</taxon>
        <taxon>Rhabditomorpha</taxon>
        <taxon>Strongyloidea</taxon>
        <taxon>Ancylostomatidae</taxon>
        <taxon>Ancylostomatinae</taxon>
        <taxon>Ancylostoma</taxon>
    </lineage>
</organism>
<evidence type="ECO:0000313" key="2">
    <source>
        <dbReference type="Proteomes" id="UP000054047"/>
    </source>
</evidence>
<accession>A0A0C2H3R6</accession>
<evidence type="ECO:0008006" key="3">
    <source>
        <dbReference type="Google" id="ProtNLM"/>
    </source>
</evidence>
<keyword evidence="2" id="KW-1185">Reference proteome</keyword>
<dbReference type="Proteomes" id="UP000054047">
    <property type="component" value="Unassembled WGS sequence"/>
</dbReference>
<dbReference type="OrthoDB" id="10068564at2759"/>
<proteinExistence type="predicted"/>
<evidence type="ECO:0000313" key="1">
    <source>
        <dbReference type="EMBL" id="KIH68465.1"/>
    </source>
</evidence>
<reference evidence="1 2" key="1">
    <citation type="submission" date="2013-12" db="EMBL/GenBank/DDBJ databases">
        <title>Draft genome of the parsitic nematode Ancylostoma duodenale.</title>
        <authorList>
            <person name="Mitreva M."/>
        </authorList>
    </citation>
    <scope>NUCLEOTIDE SEQUENCE [LARGE SCALE GENOMIC DNA]</scope>
    <source>
        <strain evidence="1 2">Zhejiang</strain>
    </source>
</reference>
<name>A0A0C2H3R6_9BILA</name>
<gene>
    <name evidence="1" type="ORF">ANCDUO_01197</name>
</gene>
<protein>
    <recommendedName>
        <fullName evidence="3">Integrase catalytic domain-containing protein</fullName>
    </recommendedName>
</protein>
<dbReference type="AlphaFoldDB" id="A0A0C2H3R6"/>